<dbReference type="AlphaFoldDB" id="A0AAN9S7D8"/>
<dbReference type="InterPro" id="IPR008979">
    <property type="entry name" value="Galactose-bd-like_sf"/>
</dbReference>
<dbReference type="GO" id="GO:0000272">
    <property type="term" value="P:polysaccharide catabolic process"/>
    <property type="evidence" value="ECO:0007669"/>
    <property type="project" value="UniProtKB-KW"/>
</dbReference>
<keyword evidence="8" id="KW-1185">Reference proteome</keyword>
<dbReference type="PANTHER" id="PTHR31490">
    <property type="entry name" value="GLYCOSYL HYDROLASE"/>
    <property type="match status" value="1"/>
</dbReference>
<name>A0AAN9S7D8_PSOTE</name>
<dbReference type="SUPFAM" id="SSF51445">
    <property type="entry name" value="(Trans)glycosidases"/>
    <property type="match status" value="1"/>
</dbReference>
<sequence length="615" mass="68701">MGNDSRDIIGVHNSNYLTLLKACLCLEHFGSLISEKMKVATEGCNLLFITSCLLLISGFGVHSLSYDYSVTTKCLAEARRAQCGGGLIVNPGFDHSIRGWTVFGKGAIKEGISKEGNRFIVAHNRTQPLDSFSQKVQLQKGMLYTFSAWFQVSEGSDTVSVIFKTKGSELVRGGEVIAKHGCWTLLKGGIAANFSSTVEIVFESKNSTVEIWADNVSLQPFTKKQWRSLQDASIERVRKRKVRFQITHVNETALKGATVMAKPVKLNFPFGCGMNHYILTNKDYQRWFVSRFKFTTFTNEMKWYSTEKKQGEENYTISDAMMKFTKEHGISVRGHNIFWDDPKYQPEWVKTLSPEDLTEAAAKRMESVVSRYKGELIAWDVMNENLHFHFYEDKLGENASAEAYATAFKLDPETKMFLNEYNTIEYSGDEAANPAKYMKKLKEILSFSGTAGMSAAIGLQGHFASGQPNLAYMRSAIDLLATTGLPIWLTEVSVDPQPSQAEYLEEVLREAYSHPAVEGIIMFSGPAQAGFNATTLADENFKNTPAGDVVDKLIHEWGSGPNIATADHRGFVDISLHNGEYDVIVTHPLIHSPITFNLSVKKDFSLETIHVKMHA</sequence>
<comment type="caution">
    <text evidence="7">The sequence shown here is derived from an EMBL/GenBank/DDBJ whole genome shotgun (WGS) entry which is preliminary data.</text>
</comment>
<dbReference type="Pfam" id="PF02018">
    <property type="entry name" value="CBM_4_9"/>
    <property type="match status" value="1"/>
</dbReference>
<dbReference type="InterPro" id="IPR017853">
    <property type="entry name" value="GH"/>
</dbReference>
<dbReference type="Pfam" id="PF00331">
    <property type="entry name" value="Glyco_hydro_10"/>
    <property type="match status" value="1"/>
</dbReference>
<evidence type="ECO:0000256" key="3">
    <source>
        <dbReference type="ARBA" id="ARBA00022801"/>
    </source>
</evidence>
<dbReference type="EMBL" id="JAYMYS010000005">
    <property type="protein sequence ID" value="KAK7390979.1"/>
    <property type="molecule type" value="Genomic_DNA"/>
</dbReference>
<keyword evidence="2" id="KW-0677">Repeat</keyword>
<dbReference type="InterPro" id="IPR044846">
    <property type="entry name" value="GH10"/>
</dbReference>
<dbReference type="Gene3D" id="2.60.120.260">
    <property type="entry name" value="Galactose-binding domain-like"/>
    <property type="match status" value="1"/>
</dbReference>
<keyword evidence="3" id="KW-0378">Hydrolase</keyword>
<dbReference type="InterPro" id="IPR001000">
    <property type="entry name" value="GH10_dom"/>
</dbReference>
<comment type="similarity">
    <text evidence="1">Belongs to the glycosyl hydrolase 10 (cellulase F) family.</text>
</comment>
<keyword evidence="5" id="KW-0624">Polysaccharide degradation</keyword>
<proteinExistence type="inferred from homology"/>
<dbReference type="PROSITE" id="PS51760">
    <property type="entry name" value="GH10_2"/>
    <property type="match status" value="1"/>
</dbReference>
<evidence type="ECO:0000256" key="1">
    <source>
        <dbReference type="ARBA" id="ARBA00007495"/>
    </source>
</evidence>
<evidence type="ECO:0000313" key="8">
    <source>
        <dbReference type="Proteomes" id="UP001386955"/>
    </source>
</evidence>
<accession>A0AAN9S7D8</accession>
<evidence type="ECO:0000313" key="7">
    <source>
        <dbReference type="EMBL" id="KAK7390979.1"/>
    </source>
</evidence>
<keyword evidence="4" id="KW-0119">Carbohydrate metabolism</keyword>
<evidence type="ECO:0000256" key="2">
    <source>
        <dbReference type="ARBA" id="ARBA00022737"/>
    </source>
</evidence>
<dbReference type="GO" id="GO:0031176">
    <property type="term" value="F:endo-1,4-beta-xylanase activity"/>
    <property type="evidence" value="ECO:0007669"/>
    <property type="project" value="UniProtKB-ARBA"/>
</dbReference>
<dbReference type="Proteomes" id="UP001386955">
    <property type="component" value="Unassembled WGS sequence"/>
</dbReference>
<dbReference type="SMART" id="SM00633">
    <property type="entry name" value="Glyco_10"/>
    <property type="match status" value="1"/>
</dbReference>
<dbReference type="Gene3D" id="3.20.20.80">
    <property type="entry name" value="Glycosidases"/>
    <property type="match status" value="1"/>
</dbReference>
<dbReference type="InterPro" id="IPR003305">
    <property type="entry name" value="CenC_carb-bd"/>
</dbReference>
<dbReference type="SUPFAM" id="SSF49785">
    <property type="entry name" value="Galactose-binding domain-like"/>
    <property type="match status" value="1"/>
</dbReference>
<evidence type="ECO:0000256" key="5">
    <source>
        <dbReference type="ARBA" id="ARBA00023326"/>
    </source>
</evidence>
<evidence type="ECO:0000259" key="6">
    <source>
        <dbReference type="PROSITE" id="PS51760"/>
    </source>
</evidence>
<reference evidence="7 8" key="1">
    <citation type="submission" date="2024-01" db="EMBL/GenBank/DDBJ databases">
        <title>The genomes of 5 underutilized Papilionoideae crops provide insights into root nodulation and disease resistanc.</title>
        <authorList>
            <person name="Jiang F."/>
        </authorList>
    </citation>
    <scope>NUCLEOTIDE SEQUENCE [LARGE SCALE GENOMIC DNA]</scope>
    <source>
        <strain evidence="7">DUOXIRENSHENG_FW03</strain>
        <tissue evidence="7">Leaves</tissue>
    </source>
</reference>
<gene>
    <name evidence="7" type="ORF">VNO78_19238</name>
</gene>
<feature type="domain" description="GH10" evidence="6">
    <location>
        <begin position="260"/>
        <end position="553"/>
    </location>
</feature>
<dbReference type="PANTHER" id="PTHR31490:SF52">
    <property type="entry name" value="ENDO-1,4-BETA-XYLANASE 5-RELATED"/>
    <property type="match status" value="1"/>
</dbReference>
<organism evidence="7 8">
    <name type="scientific">Psophocarpus tetragonolobus</name>
    <name type="common">Winged bean</name>
    <name type="synonym">Dolichos tetragonolobus</name>
    <dbReference type="NCBI Taxonomy" id="3891"/>
    <lineage>
        <taxon>Eukaryota</taxon>
        <taxon>Viridiplantae</taxon>
        <taxon>Streptophyta</taxon>
        <taxon>Embryophyta</taxon>
        <taxon>Tracheophyta</taxon>
        <taxon>Spermatophyta</taxon>
        <taxon>Magnoliopsida</taxon>
        <taxon>eudicotyledons</taxon>
        <taxon>Gunneridae</taxon>
        <taxon>Pentapetalae</taxon>
        <taxon>rosids</taxon>
        <taxon>fabids</taxon>
        <taxon>Fabales</taxon>
        <taxon>Fabaceae</taxon>
        <taxon>Papilionoideae</taxon>
        <taxon>50 kb inversion clade</taxon>
        <taxon>NPAAA clade</taxon>
        <taxon>indigoferoid/millettioid clade</taxon>
        <taxon>Phaseoleae</taxon>
        <taxon>Psophocarpus</taxon>
    </lineage>
</organism>
<protein>
    <recommendedName>
        <fullName evidence="6">GH10 domain-containing protein</fullName>
    </recommendedName>
</protein>
<evidence type="ECO:0000256" key="4">
    <source>
        <dbReference type="ARBA" id="ARBA00023277"/>
    </source>
</evidence>